<dbReference type="EMBL" id="BK014898">
    <property type="protein sequence ID" value="DAD81284.1"/>
    <property type="molecule type" value="Genomic_DNA"/>
</dbReference>
<reference evidence="1" key="1">
    <citation type="journal article" date="2021" name="Proc. Natl. Acad. Sci. U.S.A.">
        <title>A Catalog of Tens of Thousands of Viruses from Human Metagenomes Reveals Hidden Associations with Chronic Diseases.</title>
        <authorList>
            <person name="Tisza M.J."/>
            <person name="Buck C.B."/>
        </authorList>
    </citation>
    <scope>NUCLEOTIDE SEQUENCE</scope>
    <source>
        <strain evidence="1">Ctcfw7</strain>
    </source>
</reference>
<proteinExistence type="predicted"/>
<protein>
    <submittedName>
        <fullName evidence="1">Uncharacterized protein</fullName>
    </submittedName>
</protein>
<sequence>MDLPSEGIEGTLKATKKAIRNRPKRWNRLGTATCLTSGLLQDVIQLSAC</sequence>
<organism evidence="1">
    <name type="scientific">Siphoviridae sp. ctcfw7</name>
    <dbReference type="NCBI Taxonomy" id="2826394"/>
    <lineage>
        <taxon>Viruses</taxon>
        <taxon>Duplodnaviria</taxon>
        <taxon>Heunggongvirae</taxon>
        <taxon>Uroviricota</taxon>
        <taxon>Caudoviricetes</taxon>
    </lineage>
</organism>
<name>A0A8S5MGF7_9CAUD</name>
<accession>A0A8S5MGF7</accession>
<evidence type="ECO:0000313" key="1">
    <source>
        <dbReference type="EMBL" id="DAD81284.1"/>
    </source>
</evidence>